<keyword evidence="2" id="KW-1133">Transmembrane helix</keyword>
<keyword evidence="1" id="KW-0175">Coiled coil</keyword>
<evidence type="ECO:0000256" key="2">
    <source>
        <dbReference type="SAM" id="Phobius"/>
    </source>
</evidence>
<name>A0A135TGN8_9PEZI</name>
<evidence type="ECO:0000256" key="1">
    <source>
        <dbReference type="SAM" id="Coils"/>
    </source>
</evidence>
<organism evidence="3 4">
    <name type="scientific">Colletotrichum simmondsii</name>
    <dbReference type="NCBI Taxonomy" id="703756"/>
    <lineage>
        <taxon>Eukaryota</taxon>
        <taxon>Fungi</taxon>
        <taxon>Dikarya</taxon>
        <taxon>Ascomycota</taxon>
        <taxon>Pezizomycotina</taxon>
        <taxon>Sordariomycetes</taxon>
        <taxon>Hypocreomycetidae</taxon>
        <taxon>Glomerellales</taxon>
        <taxon>Glomerellaceae</taxon>
        <taxon>Colletotrichum</taxon>
        <taxon>Colletotrichum acutatum species complex</taxon>
    </lineage>
</organism>
<feature type="transmembrane region" description="Helical" evidence="2">
    <location>
        <begin position="466"/>
        <end position="488"/>
    </location>
</feature>
<proteinExistence type="predicted"/>
<reference evidence="3 4" key="1">
    <citation type="submission" date="2014-02" db="EMBL/GenBank/DDBJ databases">
        <title>The genome sequence of Colletotrichum simmondsii CBS122122.</title>
        <authorList>
            <person name="Baroncelli R."/>
            <person name="Thon M.R."/>
        </authorList>
    </citation>
    <scope>NUCLEOTIDE SEQUENCE [LARGE SCALE GENOMIC DNA]</scope>
    <source>
        <strain evidence="3 4">CBS122122</strain>
    </source>
</reference>
<evidence type="ECO:0000313" key="3">
    <source>
        <dbReference type="EMBL" id="KXH47346.1"/>
    </source>
</evidence>
<sequence>MDLHNLSSIGSPDKDRKLAWLIDGQLVDGEIRFRKCLGSLTAGQLTEALLEPRYRVPLLTGNEKEDNCQETISLEDSLTCDAERRLLTSIGVAFASHGPQIFSLEFHLPFRVWRITKGLLKDERVKKSDNKALRSSRNVTYLMPPAENGEETQVHGIYSGHVACLVSGYDYWRWTAHFAIDTWFDEDEGINDQVTRYDNDREDGFEWDPCSGGQDDARRPLWYPRVWFLRIFGIRLDQIKDEWESIALHLGQSIDREDSKHQNLLHEARVSPGSAVSEQQHLTDTLETTMLESRGILQDLLSDLHELVKVGASFMSTEVNFFLNNDGQPGQAAECYPYLTEIRGRFNDLGQLSFRLENYQARCTFLIEHCESSKKNALQNFSPILEKRIAESSLGVLRMQVEMEKLRNEYLQLKLRNDQLLAIGPGDVEEVRVLAFSTLLTQAFSQTTALFSADGVIAFTKNWQSFLLSLLVAYGINITIGAAFLAWIRRDRRVVQNALHTGQMVSVAPPAQILSNSSAVALRSTGEAVTEGFTAHTSSTSSSEGGLTFYFRRRLSDRLWLSYRQPERVNDAELGNPNASITEELT</sequence>
<dbReference type="EMBL" id="JFBX01000166">
    <property type="protein sequence ID" value="KXH47346.1"/>
    <property type="molecule type" value="Genomic_DNA"/>
</dbReference>
<comment type="caution">
    <text evidence="3">The sequence shown here is derived from an EMBL/GenBank/DDBJ whole genome shotgun (WGS) entry which is preliminary data.</text>
</comment>
<dbReference type="AlphaFoldDB" id="A0A135TGN8"/>
<protein>
    <submittedName>
        <fullName evidence="3">Uncharacterized protein</fullName>
    </submittedName>
</protein>
<dbReference type="OrthoDB" id="10071171at2759"/>
<dbReference type="Proteomes" id="UP000070328">
    <property type="component" value="Unassembled WGS sequence"/>
</dbReference>
<gene>
    <name evidence="3" type="ORF">CSIM01_05283</name>
</gene>
<accession>A0A135TGN8</accession>
<feature type="coiled-coil region" evidence="1">
    <location>
        <begin position="396"/>
        <end position="423"/>
    </location>
</feature>
<keyword evidence="4" id="KW-1185">Reference proteome</keyword>
<keyword evidence="2" id="KW-0812">Transmembrane</keyword>
<evidence type="ECO:0000313" key="4">
    <source>
        <dbReference type="Proteomes" id="UP000070328"/>
    </source>
</evidence>
<keyword evidence="2" id="KW-0472">Membrane</keyword>